<gene>
    <name evidence="6" type="ORF">CDO52_05285</name>
</gene>
<accession>A0A223S2D4</accession>
<keyword evidence="1" id="KW-0436">Ligase</keyword>
<evidence type="ECO:0000313" key="7">
    <source>
        <dbReference type="Proteomes" id="UP000215005"/>
    </source>
</evidence>
<name>A0A223S2D4_9ACTN</name>
<evidence type="ECO:0000313" key="6">
    <source>
        <dbReference type="EMBL" id="ASU82278.1"/>
    </source>
</evidence>
<dbReference type="PANTHER" id="PTHR43585">
    <property type="entry name" value="FUMIPYRROLE BIOSYNTHESIS PROTEIN C"/>
    <property type="match status" value="1"/>
</dbReference>
<keyword evidence="2 4" id="KW-0547">Nucleotide-binding</keyword>
<dbReference type="GO" id="GO:0016874">
    <property type="term" value="F:ligase activity"/>
    <property type="evidence" value="ECO:0007669"/>
    <property type="project" value="UniProtKB-KW"/>
</dbReference>
<evidence type="ECO:0000259" key="5">
    <source>
        <dbReference type="PROSITE" id="PS50975"/>
    </source>
</evidence>
<dbReference type="Pfam" id="PF13535">
    <property type="entry name" value="ATP-grasp_4"/>
    <property type="match status" value="1"/>
</dbReference>
<dbReference type="Proteomes" id="UP000215005">
    <property type="component" value="Chromosome"/>
</dbReference>
<dbReference type="InterPro" id="IPR011761">
    <property type="entry name" value="ATP-grasp"/>
</dbReference>
<evidence type="ECO:0000256" key="1">
    <source>
        <dbReference type="ARBA" id="ARBA00022598"/>
    </source>
</evidence>
<dbReference type="GO" id="GO:0005524">
    <property type="term" value="F:ATP binding"/>
    <property type="evidence" value="ECO:0007669"/>
    <property type="project" value="UniProtKB-UniRule"/>
</dbReference>
<keyword evidence="3 4" id="KW-0067">ATP-binding</keyword>
<organism evidence="6 7">
    <name type="scientific">Nocardiopsis gilva YIM 90087</name>
    <dbReference type="NCBI Taxonomy" id="1235441"/>
    <lineage>
        <taxon>Bacteria</taxon>
        <taxon>Bacillati</taxon>
        <taxon>Actinomycetota</taxon>
        <taxon>Actinomycetes</taxon>
        <taxon>Streptosporangiales</taxon>
        <taxon>Nocardiopsidaceae</taxon>
        <taxon>Nocardiopsis</taxon>
    </lineage>
</organism>
<dbReference type="SUPFAM" id="SSF56059">
    <property type="entry name" value="Glutathione synthetase ATP-binding domain-like"/>
    <property type="match status" value="1"/>
</dbReference>
<dbReference type="PROSITE" id="PS50975">
    <property type="entry name" value="ATP_GRASP"/>
    <property type="match status" value="1"/>
</dbReference>
<evidence type="ECO:0000256" key="3">
    <source>
        <dbReference type="ARBA" id="ARBA00022840"/>
    </source>
</evidence>
<dbReference type="EMBL" id="CP022753">
    <property type="protein sequence ID" value="ASU82278.1"/>
    <property type="molecule type" value="Genomic_DNA"/>
</dbReference>
<evidence type="ECO:0000256" key="4">
    <source>
        <dbReference type="PROSITE-ProRule" id="PRU00409"/>
    </source>
</evidence>
<keyword evidence="7" id="KW-1185">Reference proteome</keyword>
<sequence length="421" mass="45141">MVDPVSSGALYAPLLADAGIPVILLDTERARIGGLRTEATPGALSFEGDFDGSADRVLAYCRDNAVGYVVAGSESGIGLCEYLREHLPGCPANSPGDSRPRWDKEFMFSALSASGVPSLETVAIPVAESLNTDDAARFVADAPVVVKPSMGAGSVDVRMVSTSAELVDAVRSITTAPGFFGDRPNALVQELYPHPQTEYVVDTFSHDGVHEVLGVSCYDKRVSANGDFVYERIKWLAPDEAPAGIICDYATAVLDALGVRVGAGHMEVMYNPDVGPRMIDFGARAHGAGQPLKTFKLTGTSHIHRECEYIAHLLAEQPLSASGGSYSLPQWGAVIFFNLDEPTQCRDRPVEEELMALPGVLDVTINATQGAEYPATRSLLDALSLGLAFISADNKRELDERCLRVRAEFDAVFRGKQRHPA</sequence>
<dbReference type="KEGG" id="ngv:CDO52_05285"/>
<dbReference type="GO" id="GO:0046872">
    <property type="term" value="F:metal ion binding"/>
    <property type="evidence" value="ECO:0007669"/>
    <property type="project" value="InterPro"/>
</dbReference>
<feature type="domain" description="ATP-grasp" evidence="5">
    <location>
        <begin position="116"/>
        <end position="311"/>
    </location>
</feature>
<reference evidence="6 7" key="1">
    <citation type="submission" date="2017-08" db="EMBL/GenBank/DDBJ databases">
        <title>The complete genome sequence of Nocardiopsis gilva YIM 90087.</title>
        <authorList>
            <person name="Yin M."/>
            <person name="Tang S."/>
        </authorList>
    </citation>
    <scope>NUCLEOTIDE SEQUENCE [LARGE SCALE GENOMIC DNA]</scope>
    <source>
        <strain evidence="6 7">YIM 90087</strain>
    </source>
</reference>
<dbReference type="PANTHER" id="PTHR43585:SF2">
    <property type="entry name" value="ATP-GRASP ENZYME FSQD"/>
    <property type="match status" value="1"/>
</dbReference>
<protein>
    <submittedName>
        <fullName evidence="6">ATP-grasp domain-containing protein</fullName>
    </submittedName>
</protein>
<dbReference type="AlphaFoldDB" id="A0A223S2D4"/>
<evidence type="ECO:0000256" key="2">
    <source>
        <dbReference type="ARBA" id="ARBA00022741"/>
    </source>
</evidence>
<dbReference type="Gene3D" id="3.30.470.20">
    <property type="entry name" value="ATP-grasp fold, B domain"/>
    <property type="match status" value="1"/>
</dbReference>
<dbReference type="InterPro" id="IPR052032">
    <property type="entry name" value="ATP-dep_AA_Ligase"/>
</dbReference>
<proteinExistence type="predicted"/>